<accession>A0ABR1EGD2</accession>
<proteinExistence type="predicted"/>
<evidence type="ECO:0000313" key="3">
    <source>
        <dbReference type="Proteomes" id="UP001303046"/>
    </source>
</evidence>
<evidence type="ECO:0000313" key="2">
    <source>
        <dbReference type="EMBL" id="KAK6761680.1"/>
    </source>
</evidence>
<dbReference type="Pfam" id="PF26215">
    <property type="entry name" value="HTH_animal"/>
    <property type="match status" value="1"/>
</dbReference>
<comment type="caution">
    <text evidence="2">The sequence shown here is derived from an EMBL/GenBank/DDBJ whole genome shotgun (WGS) entry which is preliminary data.</text>
</comment>
<gene>
    <name evidence="2" type="primary">Necator_chrX.g22839</name>
    <name evidence="2" type="ORF">RB195_022676</name>
</gene>
<dbReference type="PANTHER" id="PTHR21301:SF10">
    <property type="entry name" value="REVERSE TRANSCRIPTASE DOMAIN-CONTAINING PROTEIN"/>
    <property type="match status" value="1"/>
</dbReference>
<feature type="domain" description="Helix-turn-helix" evidence="1">
    <location>
        <begin position="76"/>
        <end position="125"/>
    </location>
</feature>
<name>A0ABR1EGD2_NECAM</name>
<protein>
    <recommendedName>
        <fullName evidence="1">Helix-turn-helix domain-containing protein</fullName>
    </recommendedName>
</protein>
<dbReference type="PANTHER" id="PTHR21301">
    <property type="entry name" value="REVERSE TRANSCRIPTASE"/>
    <property type="match status" value="1"/>
</dbReference>
<reference evidence="2 3" key="1">
    <citation type="submission" date="2023-08" db="EMBL/GenBank/DDBJ databases">
        <title>A Necator americanus chromosomal reference genome.</title>
        <authorList>
            <person name="Ilik V."/>
            <person name="Petrzelkova K.J."/>
            <person name="Pardy F."/>
            <person name="Fuh T."/>
            <person name="Niatou-Singa F.S."/>
            <person name="Gouil Q."/>
            <person name="Baker L."/>
            <person name="Ritchie M.E."/>
            <person name="Jex A.R."/>
            <person name="Gazzola D."/>
            <person name="Li H."/>
            <person name="Toshio Fujiwara R."/>
            <person name="Zhan B."/>
            <person name="Aroian R.V."/>
            <person name="Pafco B."/>
            <person name="Schwarz E.M."/>
        </authorList>
    </citation>
    <scope>NUCLEOTIDE SEQUENCE [LARGE SCALE GENOMIC DNA]</scope>
    <source>
        <strain evidence="2 3">Aroian</strain>
        <tissue evidence="2">Whole animal</tissue>
    </source>
</reference>
<sequence length="250" mass="28665">MRHLFYSRYIDDCFVICAIQAEMDKCFDLLNRQSEHIKLTREKPQGNWIPFLNIQVGISSGTHKTKWYRKPSNENILVHFLSAHPSYMNKVVINNMFRTAKTVCSGPEERKDSLFLAHQIAASNDHEFLTSETRRCRSGRTRQLQKPTTDKIPLCFLYISDEMSTATRRCLRRADLDSSVSFVKIPTNNLKHQLVRNRLYDTSCTTPNCIICSTGDCLRSGIIYLISCTNSGNEYVGETARRCMSASKST</sequence>
<dbReference type="EMBL" id="JAVFWL010000006">
    <property type="protein sequence ID" value="KAK6761680.1"/>
    <property type="molecule type" value="Genomic_DNA"/>
</dbReference>
<dbReference type="InterPro" id="IPR058912">
    <property type="entry name" value="HTH_animal"/>
</dbReference>
<dbReference type="Proteomes" id="UP001303046">
    <property type="component" value="Unassembled WGS sequence"/>
</dbReference>
<organism evidence="2 3">
    <name type="scientific">Necator americanus</name>
    <name type="common">Human hookworm</name>
    <dbReference type="NCBI Taxonomy" id="51031"/>
    <lineage>
        <taxon>Eukaryota</taxon>
        <taxon>Metazoa</taxon>
        <taxon>Ecdysozoa</taxon>
        <taxon>Nematoda</taxon>
        <taxon>Chromadorea</taxon>
        <taxon>Rhabditida</taxon>
        <taxon>Rhabditina</taxon>
        <taxon>Rhabditomorpha</taxon>
        <taxon>Strongyloidea</taxon>
        <taxon>Ancylostomatidae</taxon>
        <taxon>Bunostominae</taxon>
        <taxon>Necator</taxon>
    </lineage>
</organism>
<keyword evidence="3" id="KW-1185">Reference proteome</keyword>
<evidence type="ECO:0000259" key="1">
    <source>
        <dbReference type="Pfam" id="PF26215"/>
    </source>
</evidence>